<accession>A0A6J6KKP7</accession>
<dbReference type="PANTHER" id="PTHR35601:SF1">
    <property type="entry name" value="TOXIN RELE"/>
    <property type="match status" value="1"/>
</dbReference>
<name>A0A6J6KKP7_9ZZZZ</name>
<sequence length="87" mass="10220">MTYRLRFTPAVNKQISKLDRPVATRVKRYLENLDLTNPRASGKPLAGDDKFWRYRVGDYRILASISDEEVLVLVVAISHRRQVYRQK</sequence>
<dbReference type="SUPFAM" id="SSF143011">
    <property type="entry name" value="RelE-like"/>
    <property type="match status" value="1"/>
</dbReference>
<dbReference type="PANTHER" id="PTHR35601">
    <property type="entry name" value="TOXIN RELE"/>
    <property type="match status" value="1"/>
</dbReference>
<dbReference type="EMBL" id="CAEZVY010000130">
    <property type="protein sequence ID" value="CAB4649816.1"/>
    <property type="molecule type" value="Genomic_DNA"/>
</dbReference>
<dbReference type="EMBL" id="CAEZTM010000051">
    <property type="protein sequence ID" value="CAB4576110.1"/>
    <property type="molecule type" value="Genomic_DNA"/>
</dbReference>
<dbReference type="InterPro" id="IPR035093">
    <property type="entry name" value="RelE/ParE_toxin_dom_sf"/>
</dbReference>
<proteinExistence type="predicted"/>
<evidence type="ECO:0000256" key="1">
    <source>
        <dbReference type="ARBA" id="ARBA00022649"/>
    </source>
</evidence>
<evidence type="ECO:0000313" key="3">
    <source>
        <dbReference type="EMBL" id="CAB4649816.1"/>
    </source>
</evidence>
<evidence type="ECO:0000313" key="2">
    <source>
        <dbReference type="EMBL" id="CAB4576110.1"/>
    </source>
</evidence>
<dbReference type="Gene3D" id="3.30.2310.20">
    <property type="entry name" value="RelE-like"/>
    <property type="match status" value="1"/>
</dbReference>
<organism evidence="3">
    <name type="scientific">freshwater metagenome</name>
    <dbReference type="NCBI Taxonomy" id="449393"/>
    <lineage>
        <taxon>unclassified sequences</taxon>
        <taxon>metagenomes</taxon>
        <taxon>ecological metagenomes</taxon>
    </lineage>
</organism>
<gene>
    <name evidence="2" type="ORF">UFOPK1684_01051</name>
    <name evidence="3" type="ORF">UFOPK2158_01123</name>
</gene>
<keyword evidence="1" id="KW-1277">Toxin-antitoxin system</keyword>
<dbReference type="Pfam" id="PF05016">
    <property type="entry name" value="ParE_toxin"/>
    <property type="match status" value="1"/>
</dbReference>
<dbReference type="InterPro" id="IPR007712">
    <property type="entry name" value="RelE/ParE_toxin"/>
</dbReference>
<dbReference type="AlphaFoldDB" id="A0A6J6KKP7"/>
<protein>
    <submittedName>
        <fullName evidence="3">Unannotated protein</fullName>
    </submittedName>
</protein>
<reference evidence="3" key="1">
    <citation type="submission" date="2020-05" db="EMBL/GenBank/DDBJ databases">
        <authorList>
            <person name="Chiriac C."/>
            <person name="Salcher M."/>
            <person name="Ghai R."/>
            <person name="Kavagutti S V."/>
        </authorList>
    </citation>
    <scope>NUCLEOTIDE SEQUENCE</scope>
</reference>